<dbReference type="InterPro" id="IPR036844">
    <property type="entry name" value="Hint_dom_sf"/>
</dbReference>
<dbReference type="CDD" id="cd16387">
    <property type="entry name" value="ParB_N_Srx"/>
    <property type="match status" value="1"/>
</dbReference>
<dbReference type="PANTHER" id="PTHR32305">
    <property type="match status" value="1"/>
</dbReference>
<dbReference type="NCBIfam" id="TIGR01445">
    <property type="entry name" value="intein_Nterm"/>
    <property type="match status" value="1"/>
</dbReference>
<dbReference type="PANTHER" id="PTHR32305:SF15">
    <property type="entry name" value="PROTEIN RHSA-RELATED"/>
    <property type="match status" value="1"/>
</dbReference>
<keyword evidence="3" id="KW-1185">Reference proteome</keyword>
<dbReference type="SUPFAM" id="SSF51294">
    <property type="entry name" value="Hedgehog/intein (Hint) domain"/>
    <property type="match status" value="1"/>
</dbReference>
<dbReference type="Pfam" id="PF07591">
    <property type="entry name" value="PT-HINT"/>
    <property type="match status" value="1"/>
</dbReference>
<accession>A0ABY7VC66</accession>
<proteinExistence type="predicted"/>
<feature type="domain" description="Hint" evidence="1">
    <location>
        <begin position="117"/>
        <end position="216"/>
    </location>
</feature>
<dbReference type="InterPro" id="IPR030934">
    <property type="entry name" value="Intein_C"/>
</dbReference>
<dbReference type="CDD" id="cd00081">
    <property type="entry name" value="Hint"/>
    <property type="match status" value="1"/>
</dbReference>
<evidence type="ECO:0000313" key="2">
    <source>
        <dbReference type="EMBL" id="WDE10482.1"/>
    </source>
</evidence>
<dbReference type="InterPro" id="IPR022385">
    <property type="entry name" value="Rhs_assc_core"/>
</dbReference>
<dbReference type="SMART" id="SM00306">
    <property type="entry name" value="HintN"/>
    <property type="match status" value="1"/>
</dbReference>
<dbReference type="InterPro" id="IPR036086">
    <property type="entry name" value="ParB/Sulfiredoxin_sf"/>
</dbReference>
<sequence>MQARYYDPVIGRFYSNDPVGASNVHNFNRYAYANNNPYRYVDPDGRNADSVADAANELRQSLSPETQKDVAIAATAVMVGGTVAAALPAPMAASAALGSEVQSVATGEPGGSGKVKACCFVAGTQVLTEDGYKNIEDIKFGEKLWAKNVETGEQDWKPITKVFNEPDRGIYEIKLESHDRFFQKIQATDDHPFYVIGKGWKTTIELMIGDQIETDGHDSMTVISVIDEKRQDLTYNFTVADFHTYYVTKRNVLVHNCGDSGTRQMISPKNLVPTQSKAEMTGSKVKKLTKSMKKEGFVEGRGTDGPVSAVTNSMGKLEIENGHHRAQAAINAKIDKIPVEVY</sequence>
<dbReference type="SUPFAM" id="SSF110849">
    <property type="entry name" value="ParB/Sulfiredoxin"/>
    <property type="match status" value="1"/>
</dbReference>
<name>A0ABY7VC66_9GAMM</name>
<gene>
    <name evidence="2" type="ORF">H3N35_19775</name>
</gene>
<dbReference type="InterPro" id="IPR003587">
    <property type="entry name" value="Hint_dom_N"/>
</dbReference>
<dbReference type="NCBIfam" id="TIGR03696">
    <property type="entry name" value="Rhs_assc_core"/>
    <property type="match status" value="1"/>
</dbReference>
<protein>
    <submittedName>
        <fullName evidence="2">ParB N-terminal domain-containing protein</fullName>
    </submittedName>
</protein>
<dbReference type="PROSITE" id="PS50817">
    <property type="entry name" value="INTEIN_N_TER"/>
    <property type="match status" value="1"/>
</dbReference>
<dbReference type="PROSITE" id="PS50818">
    <property type="entry name" value="INTEIN_C_TER"/>
    <property type="match status" value="1"/>
</dbReference>
<dbReference type="EMBL" id="CP059693">
    <property type="protein sequence ID" value="WDE10482.1"/>
    <property type="molecule type" value="Genomic_DNA"/>
</dbReference>
<dbReference type="RefSeq" id="WP_274050520.1">
    <property type="nucleotide sequence ID" value="NZ_CP059693.1"/>
</dbReference>
<dbReference type="InterPro" id="IPR006141">
    <property type="entry name" value="Intein_N"/>
</dbReference>
<evidence type="ECO:0000259" key="1">
    <source>
        <dbReference type="SMART" id="SM00306"/>
    </source>
</evidence>
<dbReference type="InterPro" id="IPR050708">
    <property type="entry name" value="T6SS_VgrG/RHS"/>
</dbReference>
<dbReference type="Gene3D" id="2.180.10.10">
    <property type="entry name" value="RHS repeat-associated core"/>
    <property type="match status" value="1"/>
</dbReference>
<dbReference type="Gene3D" id="3.90.1530.10">
    <property type="entry name" value="Conserved hypothetical protein from pyrococcus furiosus pfu- 392566-001, ParB domain"/>
    <property type="match status" value="1"/>
</dbReference>
<dbReference type="Proteomes" id="UP001215231">
    <property type="component" value="Chromosome"/>
</dbReference>
<reference evidence="2 3" key="1">
    <citation type="journal article" date="2022" name="Mar. Drugs">
        <title>Bioassay-Guided Fractionation Leads to the Detection of Cholic Acid Generated by the Rare Thalassomonas sp.</title>
        <authorList>
            <person name="Pheiffer F."/>
            <person name="Schneider Y.K."/>
            <person name="Hansen E.H."/>
            <person name="Andersen J.H."/>
            <person name="Isaksson J."/>
            <person name="Busche T."/>
            <person name="R C."/>
            <person name="Kalinowski J."/>
            <person name="Zyl L.V."/>
            <person name="Trindade M."/>
        </authorList>
    </citation>
    <scope>NUCLEOTIDE SEQUENCE [LARGE SCALE GENOMIC DNA]</scope>
    <source>
        <strain evidence="2 3">A5K-61T</strain>
    </source>
</reference>
<evidence type="ECO:0000313" key="3">
    <source>
        <dbReference type="Proteomes" id="UP001215231"/>
    </source>
</evidence>
<organism evidence="2 3">
    <name type="scientific">Thalassomonas haliotis</name>
    <dbReference type="NCBI Taxonomy" id="485448"/>
    <lineage>
        <taxon>Bacteria</taxon>
        <taxon>Pseudomonadati</taxon>
        <taxon>Pseudomonadota</taxon>
        <taxon>Gammaproteobacteria</taxon>
        <taxon>Alteromonadales</taxon>
        <taxon>Colwelliaceae</taxon>
        <taxon>Thalassomonas</taxon>
    </lineage>
</organism>
<dbReference type="Gene3D" id="2.170.16.10">
    <property type="entry name" value="Hedgehog/Intein (Hint) domain"/>
    <property type="match status" value="1"/>
</dbReference>